<evidence type="ECO:0000313" key="2">
    <source>
        <dbReference type="EMBL" id="KAG9251293.1"/>
    </source>
</evidence>
<dbReference type="EMBL" id="MU251269">
    <property type="protein sequence ID" value="KAG9251293.1"/>
    <property type="molecule type" value="Genomic_DNA"/>
</dbReference>
<dbReference type="GeneID" id="70294957"/>
<evidence type="ECO:0000313" key="3">
    <source>
        <dbReference type="Proteomes" id="UP000887229"/>
    </source>
</evidence>
<sequence>MSGFSCAAVILNWPAAADLADLVRPLSADEQKIVPIQLSWADSVLTVVGEERRAWPTTTNAGDSDPSAPLP</sequence>
<proteinExistence type="predicted"/>
<gene>
    <name evidence="2" type="ORF">F5Z01DRAFT_663843</name>
</gene>
<organism evidence="2 3">
    <name type="scientific">Emericellopsis atlantica</name>
    <dbReference type="NCBI Taxonomy" id="2614577"/>
    <lineage>
        <taxon>Eukaryota</taxon>
        <taxon>Fungi</taxon>
        <taxon>Dikarya</taxon>
        <taxon>Ascomycota</taxon>
        <taxon>Pezizomycotina</taxon>
        <taxon>Sordariomycetes</taxon>
        <taxon>Hypocreomycetidae</taxon>
        <taxon>Hypocreales</taxon>
        <taxon>Bionectriaceae</taxon>
        <taxon>Emericellopsis</taxon>
    </lineage>
</organism>
<comment type="caution">
    <text evidence="2">The sequence shown here is derived from an EMBL/GenBank/DDBJ whole genome shotgun (WGS) entry which is preliminary data.</text>
</comment>
<dbReference type="AlphaFoldDB" id="A0A9P8CLD8"/>
<keyword evidence="3" id="KW-1185">Reference proteome</keyword>
<accession>A0A9P8CLD8</accession>
<name>A0A9P8CLD8_9HYPO</name>
<dbReference type="Proteomes" id="UP000887229">
    <property type="component" value="Unassembled WGS sequence"/>
</dbReference>
<evidence type="ECO:0000256" key="1">
    <source>
        <dbReference type="SAM" id="MobiDB-lite"/>
    </source>
</evidence>
<reference evidence="2" key="1">
    <citation type="journal article" date="2021" name="IMA Fungus">
        <title>Genomic characterization of three marine fungi, including Emericellopsis atlantica sp. nov. with signatures of a generalist lifestyle and marine biomass degradation.</title>
        <authorList>
            <person name="Hagestad O.C."/>
            <person name="Hou L."/>
            <person name="Andersen J.H."/>
            <person name="Hansen E.H."/>
            <person name="Altermark B."/>
            <person name="Li C."/>
            <person name="Kuhnert E."/>
            <person name="Cox R.J."/>
            <person name="Crous P.W."/>
            <person name="Spatafora J.W."/>
            <person name="Lail K."/>
            <person name="Amirebrahimi M."/>
            <person name="Lipzen A."/>
            <person name="Pangilinan J."/>
            <person name="Andreopoulos W."/>
            <person name="Hayes R.D."/>
            <person name="Ng V."/>
            <person name="Grigoriev I.V."/>
            <person name="Jackson S.A."/>
            <person name="Sutton T.D.S."/>
            <person name="Dobson A.D.W."/>
            <person name="Rama T."/>
        </authorList>
    </citation>
    <scope>NUCLEOTIDE SEQUENCE</scope>
    <source>
        <strain evidence="2">TS7</strain>
    </source>
</reference>
<protein>
    <submittedName>
        <fullName evidence="2">Uncharacterized protein</fullName>
    </submittedName>
</protein>
<dbReference type="RefSeq" id="XP_046115217.1">
    <property type="nucleotide sequence ID" value="XM_046264054.1"/>
</dbReference>
<feature type="region of interest" description="Disordered" evidence="1">
    <location>
        <begin position="52"/>
        <end position="71"/>
    </location>
</feature>